<feature type="region of interest" description="Disordered" evidence="1">
    <location>
        <begin position="1"/>
        <end position="36"/>
    </location>
</feature>
<evidence type="ECO:0000256" key="1">
    <source>
        <dbReference type="SAM" id="MobiDB-lite"/>
    </source>
</evidence>
<accession>A0AA40GCI7</accession>
<keyword evidence="3" id="KW-1185">Reference proteome</keyword>
<feature type="compositionally biased region" description="Basic and acidic residues" evidence="1">
    <location>
        <begin position="90"/>
        <end position="105"/>
    </location>
</feature>
<evidence type="ECO:0000313" key="3">
    <source>
        <dbReference type="Proteomes" id="UP001177670"/>
    </source>
</evidence>
<comment type="caution">
    <text evidence="2">The sequence shown here is derived from an EMBL/GenBank/DDBJ whole genome shotgun (WGS) entry which is preliminary data.</text>
</comment>
<dbReference type="EMBL" id="JAHYIQ010000002">
    <property type="protein sequence ID" value="KAK1135116.1"/>
    <property type="molecule type" value="Genomic_DNA"/>
</dbReference>
<dbReference type="Proteomes" id="UP001177670">
    <property type="component" value="Unassembled WGS sequence"/>
</dbReference>
<feature type="region of interest" description="Disordered" evidence="1">
    <location>
        <begin position="86"/>
        <end position="115"/>
    </location>
</feature>
<dbReference type="AlphaFoldDB" id="A0AA40GCI7"/>
<protein>
    <submittedName>
        <fullName evidence="2">Uncharacterized protein</fullName>
    </submittedName>
</protein>
<sequence>MAWLGQDEGPSGASEYETAGHNEATTTSSLLAPLAEREPGGQLLRDLYSQDLPPASEMVASSSLVKLHATIFRFERTVGELVPFKRREHSRAGERSTERGQRLYESEPLEDQNYA</sequence>
<reference evidence="2" key="1">
    <citation type="submission" date="2021-10" db="EMBL/GenBank/DDBJ databases">
        <title>Melipona bicolor Genome sequencing and assembly.</title>
        <authorList>
            <person name="Araujo N.S."/>
            <person name="Arias M.C."/>
        </authorList>
    </citation>
    <scope>NUCLEOTIDE SEQUENCE</scope>
    <source>
        <strain evidence="2">USP_2M_L1-L4_2017</strain>
        <tissue evidence="2">Whole body</tissue>
    </source>
</reference>
<evidence type="ECO:0000313" key="2">
    <source>
        <dbReference type="EMBL" id="KAK1135116.1"/>
    </source>
</evidence>
<gene>
    <name evidence="2" type="ORF">K0M31_007886</name>
</gene>
<name>A0AA40GCI7_9HYME</name>
<proteinExistence type="predicted"/>
<organism evidence="2 3">
    <name type="scientific">Melipona bicolor</name>
    <dbReference type="NCBI Taxonomy" id="60889"/>
    <lineage>
        <taxon>Eukaryota</taxon>
        <taxon>Metazoa</taxon>
        <taxon>Ecdysozoa</taxon>
        <taxon>Arthropoda</taxon>
        <taxon>Hexapoda</taxon>
        <taxon>Insecta</taxon>
        <taxon>Pterygota</taxon>
        <taxon>Neoptera</taxon>
        <taxon>Endopterygota</taxon>
        <taxon>Hymenoptera</taxon>
        <taxon>Apocrita</taxon>
        <taxon>Aculeata</taxon>
        <taxon>Apoidea</taxon>
        <taxon>Anthophila</taxon>
        <taxon>Apidae</taxon>
        <taxon>Melipona</taxon>
    </lineage>
</organism>